<dbReference type="EMBL" id="PNBA02000004">
    <property type="protein sequence ID" value="KAG6428484.1"/>
    <property type="molecule type" value="Genomic_DNA"/>
</dbReference>
<dbReference type="Gene3D" id="3.40.50.1820">
    <property type="entry name" value="alpha/beta hydrolase"/>
    <property type="match status" value="1"/>
</dbReference>
<sequence length="109" mass="12041">MEEMKVTSCVFVGHSMSAMIGCIASLKLPDLFTRLILVGTSPRSVLDKVVVPCNIIQTRNDVVVPFTVVEYMQSAIKAGEGARWMSSTPRVIFLISLGISNLFKFLIEF</sequence>
<protein>
    <recommendedName>
        <fullName evidence="4">AB hydrolase-1 domain-containing protein</fullName>
    </recommendedName>
</protein>
<evidence type="ECO:0000256" key="1">
    <source>
        <dbReference type="ARBA" id="ARBA00008645"/>
    </source>
</evidence>
<dbReference type="Proteomes" id="UP000298416">
    <property type="component" value="Unassembled WGS sequence"/>
</dbReference>
<reference evidence="2" key="1">
    <citation type="submission" date="2018-01" db="EMBL/GenBank/DDBJ databases">
        <authorList>
            <person name="Mao J.F."/>
        </authorList>
    </citation>
    <scope>NUCLEOTIDE SEQUENCE</scope>
    <source>
        <strain evidence="2">Huo1</strain>
        <tissue evidence="2">Leaf</tissue>
    </source>
</reference>
<evidence type="ECO:0000313" key="2">
    <source>
        <dbReference type="EMBL" id="KAG6428484.1"/>
    </source>
</evidence>
<name>A0A8X8YBS0_SALSN</name>
<keyword evidence="3" id="KW-1185">Reference proteome</keyword>
<comment type="similarity">
    <text evidence="1">Belongs to the AB hydrolase superfamily.</text>
</comment>
<dbReference type="PANTHER" id="PTHR43039">
    <property type="entry name" value="ESTERASE-RELATED"/>
    <property type="match status" value="1"/>
</dbReference>
<dbReference type="AlphaFoldDB" id="A0A8X8YBS0"/>
<dbReference type="SUPFAM" id="SSF53474">
    <property type="entry name" value="alpha/beta-Hydrolases"/>
    <property type="match status" value="1"/>
</dbReference>
<proteinExistence type="inferred from homology"/>
<dbReference type="InterPro" id="IPR029058">
    <property type="entry name" value="AB_hydrolase_fold"/>
</dbReference>
<evidence type="ECO:0008006" key="4">
    <source>
        <dbReference type="Google" id="ProtNLM"/>
    </source>
</evidence>
<accession>A0A8X8YBS0</accession>
<reference evidence="2" key="2">
    <citation type="submission" date="2020-08" db="EMBL/GenBank/DDBJ databases">
        <title>Plant Genome Project.</title>
        <authorList>
            <person name="Zhang R.-G."/>
        </authorList>
    </citation>
    <scope>NUCLEOTIDE SEQUENCE</scope>
    <source>
        <strain evidence="2">Huo1</strain>
        <tissue evidence="2">Leaf</tissue>
    </source>
</reference>
<gene>
    <name evidence="2" type="ORF">SASPL_112736</name>
</gene>
<comment type="caution">
    <text evidence="2">The sequence shown here is derived from an EMBL/GenBank/DDBJ whole genome shotgun (WGS) entry which is preliminary data.</text>
</comment>
<evidence type="ECO:0000313" key="3">
    <source>
        <dbReference type="Proteomes" id="UP000298416"/>
    </source>
</evidence>
<organism evidence="2">
    <name type="scientific">Salvia splendens</name>
    <name type="common">Scarlet sage</name>
    <dbReference type="NCBI Taxonomy" id="180675"/>
    <lineage>
        <taxon>Eukaryota</taxon>
        <taxon>Viridiplantae</taxon>
        <taxon>Streptophyta</taxon>
        <taxon>Embryophyta</taxon>
        <taxon>Tracheophyta</taxon>
        <taxon>Spermatophyta</taxon>
        <taxon>Magnoliopsida</taxon>
        <taxon>eudicotyledons</taxon>
        <taxon>Gunneridae</taxon>
        <taxon>Pentapetalae</taxon>
        <taxon>asterids</taxon>
        <taxon>lamiids</taxon>
        <taxon>Lamiales</taxon>
        <taxon>Lamiaceae</taxon>
        <taxon>Nepetoideae</taxon>
        <taxon>Mentheae</taxon>
        <taxon>Salviinae</taxon>
        <taxon>Salvia</taxon>
        <taxon>Salvia subgen. Calosphace</taxon>
        <taxon>core Calosphace</taxon>
    </lineage>
</organism>
<dbReference type="PROSITE" id="PS51257">
    <property type="entry name" value="PROKAR_LIPOPROTEIN"/>
    <property type="match status" value="1"/>
</dbReference>